<proteinExistence type="predicted"/>
<organism evidence="1 2">
    <name type="scientific">Rickettsia monacensis</name>
    <dbReference type="NCBI Taxonomy" id="109232"/>
    <lineage>
        <taxon>Bacteria</taxon>
        <taxon>Pseudomonadati</taxon>
        <taxon>Pseudomonadota</taxon>
        <taxon>Alphaproteobacteria</taxon>
        <taxon>Rickettsiales</taxon>
        <taxon>Rickettsiaceae</taxon>
        <taxon>Rickettsieae</taxon>
        <taxon>Rickettsia</taxon>
        <taxon>spotted fever group</taxon>
    </lineage>
</organism>
<protein>
    <submittedName>
        <fullName evidence="1">Uncharacterized protein</fullName>
    </submittedName>
</protein>
<evidence type="ECO:0000313" key="1">
    <source>
        <dbReference type="EMBL" id="CEO17304.1"/>
    </source>
</evidence>
<dbReference type="EMBL" id="LN794217">
    <property type="protein sequence ID" value="CEO17304.1"/>
    <property type="molecule type" value="Genomic_DNA"/>
</dbReference>
<gene>
    <name evidence="1" type="ORF">RMONA_04595</name>
</gene>
<dbReference type="KEGG" id="rmc:RMONA_04595"/>
<reference evidence="2" key="2">
    <citation type="submission" date="2015-01" db="EMBL/GenBank/DDBJ databases">
        <authorList>
            <person name="Felsheim R."/>
        </authorList>
    </citation>
    <scope>NUCLEOTIDE SEQUENCE [LARGE SCALE GENOMIC DNA]</scope>
    <source>
        <strain evidence="2">IrR/Munich</strain>
    </source>
</reference>
<dbReference type="AlphaFoldDB" id="A0A0B7J4U5"/>
<sequence length="42" mass="4720">MDSNQDNLSSYYLPTANILSGFEKTVNEQAKCIILDLPFNIV</sequence>
<keyword evidence="2" id="KW-1185">Reference proteome</keyword>
<evidence type="ECO:0000313" key="2">
    <source>
        <dbReference type="Proteomes" id="UP000018149"/>
    </source>
</evidence>
<name>A0A0B7J4U5_9RICK</name>
<dbReference type="RefSeq" id="WP_023507741.1">
    <property type="nucleotide sequence ID" value="NZ_LN794217.1"/>
</dbReference>
<dbReference type="STRING" id="109232.RMONA_04595"/>
<dbReference type="Proteomes" id="UP000018149">
    <property type="component" value="Chromosome I"/>
</dbReference>
<reference evidence="1 2" key="1">
    <citation type="submission" date="2015-01" db="EMBL/GenBank/DDBJ databases">
        <title>Draft genome sequence of Rickettsia monacensis strain IrR/Munich.</title>
        <authorList>
            <person name="Felsheim R.F."/>
            <person name="Johnson S.L."/>
            <person name="Kurtti T.J."/>
            <person name="Munderloh U.G."/>
        </authorList>
    </citation>
    <scope>NUCLEOTIDE SEQUENCE [LARGE SCALE GENOMIC DNA]</scope>
    <source>
        <strain evidence="1 2">IrR/Munich</strain>
    </source>
</reference>
<accession>A0A0B7J4U5</accession>
<dbReference type="HOGENOM" id="CLU_3257145_0_0_5"/>